<feature type="compositionally biased region" description="Polar residues" evidence="3">
    <location>
        <begin position="367"/>
        <end position="379"/>
    </location>
</feature>
<evidence type="ECO:0000256" key="3">
    <source>
        <dbReference type="SAM" id="MobiDB-lite"/>
    </source>
</evidence>
<dbReference type="AlphaFoldDB" id="A0AAE1XXG0"/>
<dbReference type="FunFam" id="3.90.470.20:FF:000010">
    <property type="entry name" value="L-aminoadipate-semialdehyde dehydrogenase-phosphopantetheinyl transferase"/>
    <property type="match status" value="1"/>
</dbReference>
<feature type="domain" description="Rho-GAP" evidence="5">
    <location>
        <begin position="138"/>
        <end position="323"/>
    </location>
</feature>
<organism evidence="6 7">
    <name type="scientific">Sesamum alatum</name>
    <dbReference type="NCBI Taxonomy" id="300844"/>
    <lineage>
        <taxon>Eukaryota</taxon>
        <taxon>Viridiplantae</taxon>
        <taxon>Streptophyta</taxon>
        <taxon>Embryophyta</taxon>
        <taxon>Tracheophyta</taxon>
        <taxon>Spermatophyta</taxon>
        <taxon>Magnoliopsida</taxon>
        <taxon>eudicotyledons</taxon>
        <taxon>Gunneridae</taxon>
        <taxon>Pentapetalae</taxon>
        <taxon>asterids</taxon>
        <taxon>lamiids</taxon>
        <taxon>Lamiales</taxon>
        <taxon>Pedaliaceae</taxon>
        <taxon>Sesamum</taxon>
    </lineage>
</organism>
<feature type="region of interest" description="Disordered" evidence="3">
    <location>
        <begin position="361"/>
        <end position="387"/>
    </location>
</feature>
<dbReference type="InterPro" id="IPR037143">
    <property type="entry name" value="4-PPantetheinyl_Trfase_dom_sf"/>
</dbReference>
<feature type="compositionally biased region" description="Polar residues" evidence="3">
    <location>
        <begin position="446"/>
        <end position="455"/>
    </location>
</feature>
<dbReference type="InterPro" id="IPR000198">
    <property type="entry name" value="RhoGAP_dom"/>
</dbReference>
<evidence type="ECO:0000256" key="1">
    <source>
        <dbReference type="ARBA" id="ARBA00022468"/>
    </source>
</evidence>
<keyword evidence="1" id="KW-0343">GTPase activation</keyword>
<reference evidence="6" key="1">
    <citation type="submission" date="2020-06" db="EMBL/GenBank/DDBJ databases">
        <authorList>
            <person name="Li T."/>
            <person name="Hu X."/>
            <person name="Zhang T."/>
            <person name="Song X."/>
            <person name="Zhang H."/>
            <person name="Dai N."/>
            <person name="Sheng W."/>
            <person name="Hou X."/>
            <person name="Wei L."/>
        </authorList>
    </citation>
    <scope>NUCLEOTIDE SEQUENCE</scope>
    <source>
        <strain evidence="6">3651</strain>
        <tissue evidence="6">Leaf</tissue>
    </source>
</reference>
<sequence length="781" mass="86988">MTDILHSPPQLSSPSSSISCSNDGLPQHTNFLDHDSLITSNLYRRSCGGGRIREGVVEGNQLPVLSVLVDILRKSLVGCSTSVSGIEEQLMEIGWPTNVRHVAHVTFDRFNGFLGLPVEFEPEVPRRPPSASTRVFGVSTESMQLSFDSRGNCVPTILLMMQRRLYSQGGLQSEGIFRINPENGQEEYVREQLNNGLIPDNIDVHCLAGLIKAWFRELPRGVLDSLSPDEVMQAQSEDECTQLVRLLPPTEAALLDWAINLMADVAQFEHLNKMNARNVAMVFAPNMTQMSDPLTALMYAVQVMNFLKTLIVKTLREREDSAVEAGRVLQFEPSDEDGHHSLAKPLNLEAGEVSEDEQVNIAKEPTPNDTINSTSSQAEPKTDNKTHGFLSSIENILLPDGKEHTAENASADIPNSRGTTKDGVEAGNTSVGSGKTQSRIRRTKCGQPSNSNSVKKGSRKHAPRPVVHATETADKNKEISIISRVNSHTERTEAWRETHLWYVKPSEVKSESLLKEYLDILSPCERKNVLQMGSEELRKSALLARALVRTTIARYQINSEINPRSLKFRKNIHGKPEVEWQYSDDWHPPPLHFNISHTSSLVACGVTINSQIGIDVEEKQRSIKHNILSFARRYFSEHEVRFLAAISDPQVQRMEFIKLWTLKEAYVKALGKGFSGAPFKTFTIRSKSVPEEGFNKLEGLSPKASEIVVDSFDNPTVLTSNWRFLLLELVNSHYAAICIEKHGASEGNRNVPVKLTVWKTIPFLEDECVSGTDAVKTICGL</sequence>
<dbReference type="PROSITE" id="PS50238">
    <property type="entry name" value="RHOGAP"/>
    <property type="match status" value="1"/>
</dbReference>
<proteinExistence type="predicted"/>
<dbReference type="Proteomes" id="UP001293254">
    <property type="component" value="Unassembled WGS sequence"/>
</dbReference>
<dbReference type="Gene3D" id="1.10.555.10">
    <property type="entry name" value="Rho GTPase activation protein"/>
    <property type="match status" value="1"/>
</dbReference>
<evidence type="ECO:0000259" key="4">
    <source>
        <dbReference type="PROSITE" id="PS50108"/>
    </source>
</evidence>
<feature type="compositionally biased region" description="Polar residues" evidence="3">
    <location>
        <begin position="427"/>
        <end position="437"/>
    </location>
</feature>
<dbReference type="Pfam" id="PF00620">
    <property type="entry name" value="RhoGAP"/>
    <property type="match status" value="1"/>
</dbReference>
<dbReference type="Pfam" id="PF01648">
    <property type="entry name" value="ACPS"/>
    <property type="match status" value="1"/>
</dbReference>
<dbReference type="GO" id="GO:0007165">
    <property type="term" value="P:signal transduction"/>
    <property type="evidence" value="ECO:0007669"/>
    <property type="project" value="InterPro"/>
</dbReference>
<evidence type="ECO:0000256" key="2">
    <source>
        <dbReference type="ARBA" id="ARBA00022679"/>
    </source>
</evidence>
<dbReference type="SUPFAM" id="SSF56214">
    <property type="entry name" value="4'-phosphopantetheinyl transferase"/>
    <property type="match status" value="2"/>
</dbReference>
<feature type="compositionally biased region" description="Low complexity" evidence="3">
    <location>
        <begin position="7"/>
        <end position="21"/>
    </location>
</feature>
<keyword evidence="7" id="KW-1185">Reference proteome</keyword>
<dbReference type="Gene3D" id="3.90.470.20">
    <property type="entry name" value="4'-phosphopantetheinyl transferase domain"/>
    <property type="match status" value="2"/>
</dbReference>
<dbReference type="GO" id="GO:0008897">
    <property type="term" value="F:holo-[acyl-carrier-protein] synthase activity"/>
    <property type="evidence" value="ECO:0007669"/>
    <property type="project" value="InterPro"/>
</dbReference>
<dbReference type="Gene3D" id="3.90.810.10">
    <property type="entry name" value="CRIB domain"/>
    <property type="match status" value="1"/>
</dbReference>
<protein>
    <submittedName>
        <fullName evidence="6">Rho GTPase-activating protein 1</fullName>
    </submittedName>
</protein>
<dbReference type="SMART" id="SM00285">
    <property type="entry name" value="PBD"/>
    <property type="match status" value="1"/>
</dbReference>
<dbReference type="InterPro" id="IPR000095">
    <property type="entry name" value="CRIB_dom"/>
</dbReference>
<dbReference type="Pfam" id="PF22624">
    <property type="entry name" value="AASDHPPT_N"/>
    <property type="match status" value="1"/>
</dbReference>
<dbReference type="PANTHER" id="PTHR23177:SF64">
    <property type="entry name" value="RHO GTPASE-ACTIVATING PROTEIN 1"/>
    <property type="match status" value="1"/>
</dbReference>
<dbReference type="PANTHER" id="PTHR23177">
    <property type="entry name" value="MKIAA1688 PROTEIN"/>
    <property type="match status" value="1"/>
</dbReference>
<feature type="domain" description="CRIB" evidence="4">
    <location>
        <begin position="93"/>
        <end position="106"/>
    </location>
</feature>
<dbReference type="FunFam" id="3.90.470.20:FF:000011">
    <property type="entry name" value="Os08g0243100 protein"/>
    <property type="match status" value="1"/>
</dbReference>
<dbReference type="InterPro" id="IPR036936">
    <property type="entry name" value="CRIB_dom_sf"/>
</dbReference>
<feature type="region of interest" description="Disordered" evidence="3">
    <location>
        <begin position="1"/>
        <end position="21"/>
    </location>
</feature>
<evidence type="ECO:0000313" key="7">
    <source>
        <dbReference type="Proteomes" id="UP001293254"/>
    </source>
</evidence>
<keyword evidence="2" id="KW-0808">Transferase</keyword>
<dbReference type="GO" id="GO:0005096">
    <property type="term" value="F:GTPase activator activity"/>
    <property type="evidence" value="ECO:0007669"/>
    <property type="project" value="UniProtKB-KW"/>
</dbReference>
<dbReference type="CDD" id="cd00159">
    <property type="entry name" value="RhoGAP"/>
    <property type="match status" value="1"/>
</dbReference>
<dbReference type="InterPro" id="IPR044785">
    <property type="entry name" value="RopGAP1-5"/>
</dbReference>
<dbReference type="FunFam" id="1.10.555.10:FF:000046">
    <property type="entry name" value="Rho GTPase-activating protein 5"/>
    <property type="match status" value="1"/>
</dbReference>
<dbReference type="CDD" id="cd00132">
    <property type="entry name" value="CRIB"/>
    <property type="match status" value="1"/>
</dbReference>
<evidence type="ECO:0000313" key="6">
    <source>
        <dbReference type="EMBL" id="KAK4419397.1"/>
    </source>
</evidence>
<dbReference type="SUPFAM" id="SSF48350">
    <property type="entry name" value="GTPase activation domain, GAP"/>
    <property type="match status" value="1"/>
</dbReference>
<gene>
    <name evidence="6" type="ORF">Salat_2352600</name>
</gene>
<dbReference type="GO" id="GO:0000287">
    <property type="term" value="F:magnesium ion binding"/>
    <property type="evidence" value="ECO:0007669"/>
    <property type="project" value="InterPro"/>
</dbReference>
<dbReference type="Pfam" id="PF00786">
    <property type="entry name" value="PBD"/>
    <property type="match status" value="1"/>
</dbReference>
<dbReference type="EMBL" id="JACGWO010000009">
    <property type="protein sequence ID" value="KAK4419397.1"/>
    <property type="molecule type" value="Genomic_DNA"/>
</dbReference>
<dbReference type="InterPro" id="IPR055066">
    <property type="entry name" value="AASDHPPT_N"/>
</dbReference>
<comment type="caution">
    <text evidence="6">The sequence shown here is derived from an EMBL/GenBank/DDBJ whole genome shotgun (WGS) entry which is preliminary data.</text>
</comment>
<accession>A0AAE1XXG0</accession>
<dbReference type="InterPro" id="IPR008936">
    <property type="entry name" value="Rho_GTPase_activation_prot"/>
</dbReference>
<dbReference type="SMART" id="SM00324">
    <property type="entry name" value="RhoGAP"/>
    <property type="match status" value="1"/>
</dbReference>
<reference evidence="6" key="2">
    <citation type="journal article" date="2024" name="Plant">
        <title>Genomic evolution and insights into agronomic trait innovations of Sesamum species.</title>
        <authorList>
            <person name="Miao H."/>
            <person name="Wang L."/>
            <person name="Qu L."/>
            <person name="Liu H."/>
            <person name="Sun Y."/>
            <person name="Le M."/>
            <person name="Wang Q."/>
            <person name="Wei S."/>
            <person name="Zheng Y."/>
            <person name="Lin W."/>
            <person name="Duan Y."/>
            <person name="Cao H."/>
            <person name="Xiong S."/>
            <person name="Wang X."/>
            <person name="Wei L."/>
            <person name="Li C."/>
            <person name="Ma Q."/>
            <person name="Ju M."/>
            <person name="Zhao R."/>
            <person name="Li G."/>
            <person name="Mu C."/>
            <person name="Tian Q."/>
            <person name="Mei H."/>
            <person name="Zhang T."/>
            <person name="Gao T."/>
            <person name="Zhang H."/>
        </authorList>
    </citation>
    <scope>NUCLEOTIDE SEQUENCE</scope>
    <source>
        <strain evidence="6">3651</strain>
    </source>
</reference>
<dbReference type="PROSITE" id="PS50108">
    <property type="entry name" value="CRIB"/>
    <property type="match status" value="1"/>
</dbReference>
<name>A0AAE1XXG0_9LAMI</name>
<feature type="region of interest" description="Disordered" evidence="3">
    <location>
        <begin position="404"/>
        <end position="467"/>
    </location>
</feature>
<dbReference type="InterPro" id="IPR008278">
    <property type="entry name" value="4-PPantetheinyl_Trfase_dom"/>
</dbReference>
<evidence type="ECO:0000259" key="5">
    <source>
        <dbReference type="PROSITE" id="PS50238"/>
    </source>
</evidence>